<comment type="caution">
    <text evidence="1">The sequence shown here is derived from an EMBL/GenBank/DDBJ whole genome shotgun (WGS) entry which is preliminary data.</text>
</comment>
<evidence type="ECO:0000313" key="2">
    <source>
        <dbReference type="Proteomes" id="UP001151582"/>
    </source>
</evidence>
<name>A0A9W8AVU3_9FUNG</name>
<keyword evidence="2" id="KW-1185">Reference proteome</keyword>
<dbReference type="AlphaFoldDB" id="A0A9W8AVU3"/>
<feature type="non-terminal residue" evidence="1">
    <location>
        <position position="374"/>
    </location>
</feature>
<evidence type="ECO:0000313" key="1">
    <source>
        <dbReference type="EMBL" id="KAJ1970631.1"/>
    </source>
</evidence>
<dbReference type="Proteomes" id="UP001151582">
    <property type="component" value="Unassembled WGS sequence"/>
</dbReference>
<accession>A0A9W8AVU3</accession>
<organism evidence="1 2">
    <name type="scientific">Dimargaris verticillata</name>
    <dbReference type="NCBI Taxonomy" id="2761393"/>
    <lineage>
        <taxon>Eukaryota</taxon>
        <taxon>Fungi</taxon>
        <taxon>Fungi incertae sedis</taxon>
        <taxon>Zoopagomycota</taxon>
        <taxon>Kickxellomycotina</taxon>
        <taxon>Dimargaritomycetes</taxon>
        <taxon>Dimargaritales</taxon>
        <taxon>Dimargaritaceae</taxon>
        <taxon>Dimargaris</taxon>
    </lineage>
</organism>
<proteinExistence type="predicted"/>
<protein>
    <submittedName>
        <fullName evidence="1">Uncharacterized protein</fullName>
    </submittedName>
</protein>
<dbReference type="EMBL" id="JANBQB010001691">
    <property type="protein sequence ID" value="KAJ1970631.1"/>
    <property type="molecule type" value="Genomic_DNA"/>
</dbReference>
<reference evidence="1" key="1">
    <citation type="submission" date="2022-07" db="EMBL/GenBank/DDBJ databases">
        <title>Phylogenomic reconstructions and comparative analyses of Kickxellomycotina fungi.</title>
        <authorList>
            <person name="Reynolds N.K."/>
            <person name="Stajich J.E."/>
            <person name="Barry K."/>
            <person name="Grigoriev I.V."/>
            <person name="Crous P."/>
            <person name="Smith M.E."/>
        </authorList>
    </citation>
    <scope>NUCLEOTIDE SEQUENCE</scope>
    <source>
        <strain evidence="1">RSA 567</strain>
    </source>
</reference>
<gene>
    <name evidence="1" type="ORF">H4R34_006000</name>
</gene>
<sequence length="374" mass="40794">MDASSAVPIAGDLVMAKHFQRQTHFVDDRLPASVSYSIRYNPTGALLRTIVTAKTQPLLVQQVSVNAKRSAALPLSTLDADLVVYPPHHISGQYLLPDQSTSFMFQLPLAPTLAKSPTALSQASQQPNRGALECRLQFVSVSSRLRETVKMLLYQRLSASGLAGHYPFMLHLVVRWLHHATNLADYLVTGCFRYHCPRVPMLEPNVSLVPDEGITLKSRPNGNSDNGAEGLVHTSPVALEQVAFVRSALVYDRSPTQKQLLAVLGEVLHDLATLLNSAPDPTTLPDPGPDSDAPKYLGPATPWQRPRDHPCQWVQAPAFDNELVTPYHLPPYHLLTTVITSLDTSANQYPGAGSPSLPAPDAKLGSINRFGLYP</sequence>